<dbReference type="EC" id="3.4.21.89" evidence="4 7"/>
<dbReference type="NCBIfam" id="TIGR02227">
    <property type="entry name" value="sigpep_I_bact"/>
    <property type="match status" value="1"/>
</dbReference>
<evidence type="ECO:0000256" key="6">
    <source>
        <dbReference type="PIRSR" id="PIRSR600223-1"/>
    </source>
</evidence>
<proteinExistence type="inferred from homology"/>
<dbReference type="GO" id="GO:0009003">
    <property type="term" value="F:signal peptidase activity"/>
    <property type="evidence" value="ECO:0007669"/>
    <property type="project" value="UniProtKB-EC"/>
</dbReference>
<dbReference type="AlphaFoldDB" id="A0A9E7CRY8"/>
<dbReference type="SUPFAM" id="SSF51306">
    <property type="entry name" value="LexA/Signal peptidase"/>
    <property type="match status" value="1"/>
</dbReference>
<dbReference type="PANTHER" id="PTHR43390">
    <property type="entry name" value="SIGNAL PEPTIDASE I"/>
    <property type="match status" value="1"/>
</dbReference>
<dbReference type="Gene3D" id="2.10.109.10">
    <property type="entry name" value="Umud Fragment, subunit A"/>
    <property type="match status" value="1"/>
</dbReference>
<dbReference type="InterPro" id="IPR019757">
    <property type="entry name" value="Pept_S26A_signal_pept_1_Lys-AS"/>
</dbReference>
<dbReference type="InterPro" id="IPR019533">
    <property type="entry name" value="Peptidase_S26"/>
</dbReference>
<dbReference type="GO" id="GO:0005886">
    <property type="term" value="C:plasma membrane"/>
    <property type="evidence" value="ECO:0007669"/>
    <property type="project" value="UniProtKB-SubCell"/>
</dbReference>
<dbReference type="Pfam" id="PF10502">
    <property type="entry name" value="Peptidase_S26"/>
    <property type="match status" value="1"/>
</dbReference>
<dbReference type="EMBL" id="CP080467">
    <property type="protein sequence ID" value="UNO48745.1"/>
    <property type="molecule type" value="Genomic_DNA"/>
</dbReference>
<dbReference type="PRINTS" id="PR00727">
    <property type="entry name" value="LEADERPTASE"/>
</dbReference>
<accession>A0A9E7CRY8</accession>
<dbReference type="InterPro" id="IPR036286">
    <property type="entry name" value="LexA/Signal_pep-like_sf"/>
</dbReference>
<dbReference type="GO" id="GO:0004252">
    <property type="term" value="F:serine-type endopeptidase activity"/>
    <property type="evidence" value="ECO:0007669"/>
    <property type="project" value="InterPro"/>
</dbReference>
<gene>
    <name evidence="9" type="primary">lepB</name>
    <name evidence="9" type="ORF">K1I37_19185</name>
</gene>
<evidence type="ECO:0000256" key="1">
    <source>
        <dbReference type="ARBA" id="ARBA00000677"/>
    </source>
</evidence>
<keyword evidence="10" id="KW-1185">Reference proteome</keyword>
<dbReference type="GO" id="GO:0006465">
    <property type="term" value="P:signal peptide processing"/>
    <property type="evidence" value="ECO:0007669"/>
    <property type="project" value="InterPro"/>
</dbReference>
<keyword evidence="7" id="KW-0645">Protease</keyword>
<evidence type="ECO:0000256" key="5">
    <source>
        <dbReference type="ARBA" id="ARBA00022801"/>
    </source>
</evidence>
<keyword evidence="5 7" id="KW-0378">Hydrolase</keyword>
<name>A0A9E7CRY8_ALIAG</name>
<dbReference type="PANTHER" id="PTHR43390:SF1">
    <property type="entry name" value="CHLOROPLAST PROCESSING PEPTIDASE"/>
    <property type="match status" value="1"/>
</dbReference>
<dbReference type="KEGG" id="aaco:K1I37_19185"/>
<feature type="domain" description="Peptidase S26" evidence="8">
    <location>
        <begin position="28"/>
        <end position="189"/>
    </location>
</feature>
<evidence type="ECO:0000256" key="7">
    <source>
        <dbReference type="RuleBase" id="RU362042"/>
    </source>
</evidence>
<organism evidence="9 10">
    <name type="scientific">Alicyclobacillus acidoterrestris (strain ATCC 49025 / DSM 3922 / CIP 106132 / NCIMB 13137 / GD3B)</name>
    <dbReference type="NCBI Taxonomy" id="1356854"/>
    <lineage>
        <taxon>Bacteria</taxon>
        <taxon>Bacillati</taxon>
        <taxon>Bacillota</taxon>
        <taxon>Bacilli</taxon>
        <taxon>Bacillales</taxon>
        <taxon>Alicyclobacillaceae</taxon>
        <taxon>Alicyclobacillus</taxon>
    </lineage>
</organism>
<evidence type="ECO:0000256" key="3">
    <source>
        <dbReference type="ARBA" id="ARBA00009370"/>
    </source>
</evidence>
<comment type="catalytic activity">
    <reaction evidence="1 7">
        <text>Cleavage of hydrophobic, N-terminal signal or leader sequences from secreted and periplasmic proteins.</text>
        <dbReference type="EC" id="3.4.21.89"/>
    </reaction>
</comment>
<feature type="active site" evidence="6">
    <location>
        <position position="106"/>
    </location>
</feature>
<protein>
    <recommendedName>
        <fullName evidence="4 7">Signal peptidase I</fullName>
        <ecNumber evidence="4 7">3.4.21.89</ecNumber>
    </recommendedName>
</protein>
<comment type="similarity">
    <text evidence="3 7">Belongs to the peptidase S26 family.</text>
</comment>
<reference evidence="10" key="1">
    <citation type="journal article" date="2022" name="G3 (Bethesda)">
        <title>Unveiling the complete genome sequence of Alicyclobacillus acidoterrestris DSM 3922T, a taint-producing strain.</title>
        <authorList>
            <person name="Leonardo I.C."/>
            <person name="Barreto Crespo M.T."/>
            <person name="Gaspar F.B."/>
        </authorList>
    </citation>
    <scope>NUCLEOTIDE SEQUENCE [LARGE SCALE GENOMIC DNA]</scope>
    <source>
        <strain evidence="10">DSM 3922</strain>
    </source>
</reference>
<evidence type="ECO:0000313" key="10">
    <source>
        <dbReference type="Proteomes" id="UP000829401"/>
    </source>
</evidence>
<evidence type="ECO:0000256" key="4">
    <source>
        <dbReference type="ARBA" id="ARBA00013208"/>
    </source>
</evidence>
<dbReference type="PROSITE" id="PS00761">
    <property type="entry name" value="SPASE_I_3"/>
    <property type="match status" value="1"/>
</dbReference>
<evidence type="ECO:0000259" key="8">
    <source>
        <dbReference type="Pfam" id="PF10502"/>
    </source>
</evidence>
<dbReference type="CDD" id="cd06530">
    <property type="entry name" value="S26_SPase_I"/>
    <property type="match status" value="1"/>
</dbReference>
<evidence type="ECO:0000313" key="9">
    <source>
        <dbReference type="EMBL" id="UNO48745.1"/>
    </source>
</evidence>
<sequence length="212" mass="23242">MEYCLLTLGVVPFSPPPKTTILQNARLKEWVLPIGVGVVVAFGLKTWVVSAAVVPSSSMYPTIPATETHHVYILDNKLATDFGRKIYRGEVVVFHFPDNPKELYVKRVIGLPGDTVEVTANAVYINGKKLNESNQFIAKSNEPKLGIYHVPAGHYFMLGDNRTVSIDSRYWVHKYVARSAIIGEADFVIAPISDIGPISQSLSASNGIGSKK</sequence>
<dbReference type="Proteomes" id="UP000829401">
    <property type="component" value="Chromosome"/>
</dbReference>
<feature type="active site" evidence="6">
    <location>
        <position position="58"/>
    </location>
</feature>
<evidence type="ECO:0000256" key="2">
    <source>
        <dbReference type="ARBA" id="ARBA00004401"/>
    </source>
</evidence>
<dbReference type="InterPro" id="IPR019758">
    <property type="entry name" value="Pept_S26A_signal_pept_1_CS"/>
</dbReference>
<dbReference type="InterPro" id="IPR000223">
    <property type="entry name" value="Pept_S26A_signal_pept_1"/>
</dbReference>
<comment type="subcellular location">
    <subcellularLocation>
        <location evidence="2">Cell membrane</location>
        <topology evidence="2">Single-pass type II membrane protein</topology>
    </subcellularLocation>
    <subcellularLocation>
        <location evidence="7">Membrane</location>
        <topology evidence="7">Single-pass type II membrane protein</topology>
    </subcellularLocation>
</comment>
<dbReference type="PROSITE" id="PS00760">
    <property type="entry name" value="SPASE_I_2"/>
    <property type="match status" value="1"/>
</dbReference>